<evidence type="ECO:0000256" key="1">
    <source>
        <dbReference type="ARBA" id="ARBA00004635"/>
    </source>
</evidence>
<dbReference type="PRINTS" id="PR00449">
    <property type="entry name" value="RASTRNSFRMNG"/>
</dbReference>
<dbReference type="InterPro" id="IPR027417">
    <property type="entry name" value="P-loop_NTPase"/>
</dbReference>
<keyword evidence="5" id="KW-0342">GTP-binding</keyword>
<dbReference type="EC" id="3.6.5.2" evidence="3"/>
<evidence type="ECO:0000256" key="3">
    <source>
        <dbReference type="ARBA" id="ARBA00011984"/>
    </source>
</evidence>
<comment type="catalytic activity">
    <reaction evidence="8">
        <text>GTP + H2O = GDP + phosphate + H(+)</text>
        <dbReference type="Rhea" id="RHEA:19669"/>
        <dbReference type="ChEBI" id="CHEBI:15377"/>
        <dbReference type="ChEBI" id="CHEBI:15378"/>
        <dbReference type="ChEBI" id="CHEBI:37565"/>
        <dbReference type="ChEBI" id="CHEBI:43474"/>
        <dbReference type="ChEBI" id="CHEBI:58189"/>
        <dbReference type="EC" id="3.6.5.2"/>
    </reaction>
    <physiologicalReaction direction="left-to-right" evidence="8">
        <dbReference type="Rhea" id="RHEA:19670"/>
    </physiologicalReaction>
</comment>
<dbReference type="PANTHER" id="PTHR47980">
    <property type="entry name" value="LD44762P"/>
    <property type="match status" value="1"/>
</dbReference>
<reference evidence="9" key="2">
    <citation type="submission" date="2020-05" db="UniProtKB">
        <authorList>
            <consortium name="Ensembl"/>
        </authorList>
    </citation>
    <scope>IDENTIFICATION</scope>
</reference>
<evidence type="ECO:0000313" key="9">
    <source>
        <dbReference type="Ensembl" id="ENSXETP00000085767"/>
    </source>
</evidence>
<comment type="similarity">
    <text evidence="2">Belongs to the small GTPase superfamily. Rab family.</text>
</comment>
<dbReference type="Pfam" id="PF00071">
    <property type="entry name" value="Ras"/>
    <property type="match status" value="1"/>
</dbReference>
<dbReference type="SMART" id="SM00174">
    <property type="entry name" value="RHO"/>
    <property type="match status" value="1"/>
</dbReference>
<evidence type="ECO:0000256" key="5">
    <source>
        <dbReference type="ARBA" id="ARBA00023134"/>
    </source>
</evidence>
<accession>A0A6I8RLM3</accession>
<dbReference type="SMART" id="SM00175">
    <property type="entry name" value="RAB"/>
    <property type="match status" value="1"/>
</dbReference>
<gene>
    <name evidence="9" type="primary">XB5802730 [provisional rab10l]</name>
</gene>
<keyword evidence="4" id="KW-0547">Nucleotide-binding</keyword>
<organism evidence="9">
    <name type="scientific">Xenopus tropicalis</name>
    <name type="common">Western clawed frog</name>
    <name type="synonym">Silurana tropicalis</name>
    <dbReference type="NCBI Taxonomy" id="8364"/>
    <lineage>
        <taxon>Eukaryota</taxon>
        <taxon>Metazoa</taxon>
        <taxon>Chordata</taxon>
        <taxon>Craniata</taxon>
        <taxon>Vertebrata</taxon>
        <taxon>Euteleostomi</taxon>
        <taxon>Amphibia</taxon>
        <taxon>Batrachia</taxon>
        <taxon>Anura</taxon>
        <taxon>Pipoidea</taxon>
        <taxon>Pipidae</taxon>
        <taxon>Xenopodinae</taxon>
        <taxon>Xenopus</taxon>
        <taxon>Silurana</taxon>
    </lineage>
</organism>
<keyword evidence="6" id="KW-0449">Lipoprotein</keyword>
<dbReference type="SUPFAM" id="SSF52540">
    <property type="entry name" value="P-loop containing nucleoside triphosphate hydrolases"/>
    <property type="match status" value="1"/>
</dbReference>
<reference evidence="9" key="1">
    <citation type="journal article" date="2010" name="Science">
        <title>The genome of the Western clawed frog Xenopus tropicalis.</title>
        <authorList>
            <person name="Hellsten U."/>
            <person name="Harland R.M."/>
            <person name="Gilchrist M.J."/>
            <person name="Hendrix D."/>
            <person name="Jurka J."/>
            <person name="Kapitonov V."/>
            <person name="Ovcharenko I."/>
            <person name="Putnam N.H."/>
            <person name="Shu S."/>
            <person name="Taher L."/>
            <person name="Blitz I.L."/>
            <person name="Blumberg B."/>
            <person name="Dichmann D.S."/>
            <person name="Dubchak I."/>
            <person name="Amaya E."/>
            <person name="Detter J.C."/>
            <person name="Fletcher R."/>
            <person name="Gerhard D.S."/>
            <person name="Goodstein D."/>
            <person name="Graves T."/>
            <person name="Grigoriev I.V."/>
            <person name="Grimwood J."/>
            <person name="Kawashima T."/>
            <person name="Lindquist E."/>
            <person name="Lucas S.M."/>
            <person name="Mead P.E."/>
            <person name="Mitros T."/>
            <person name="Ogino H."/>
            <person name="Ohta Y."/>
            <person name="Poliakov A.V."/>
            <person name="Pollet N."/>
            <person name="Robert J."/>
            <person name="Salamov A."/>
            <person name="Sater A.K."/>
            <person name="Schmutz J."/>
            <person name="Terry A."/>
            <person name="Vize P.D."/>
            <person name="Warren W.C."/>
            <person name="Wells D."/>
            <person name="Wills A."/>
            <person name="Wilson R.K."/>
            <person name="Zimmerman L.B."/>
            <person name="Zorn A.M."/>
            <person name="Grainger R."/>
            <person name="Grammer T."/>
            <person name="Khokha M.K."/>
            <person name="Richardson P.M."/>
            <person name="Rokhsar D.S."/>
        </authorList>
    </citation>
    <scope>NUCLEOTIDE SEQUENCE [LARGE SCALE GENOMIC DNA]</scope>
    <source>
        <strain evidence="9">Nigerian</strain>
    </source>
</reference>
<dbReference type="InterPro" id="IPR005225">
    <property type="entry name" value="Small_GTP-bd"/>
</dbReference>
<evidence type="ECO:0000256" key="7">
    <source>
        <dbReference type="ARBA" id="ARBA00023289"/>
    </source>
</evidence>
<sequence length="230" mass="25415">MCQCGRALPAASQLCPSPGLALPVRTCLGRGEWGGSVREAGSGQYQGSHNGRICSAASQPGGEVGDDWGLGRWENLYSYSIYREYAPLLHLHRGDTAGQERFHTLSVSYFRGAQGFVLVYDITNPASFENTAVWMRDIKMKAGEEVEVVLLGNKCDREDEREVAKEQGEKLAWEFGIPFFETSAKENINIEKAFITLAEAIYAKRGSLLVNHNVVNLQDMKKKNSCLTCS</sequence>
<evidence type="ECO:0000256" key="6">
    <source>
        <dbReference type="ARBA" id="ARBA00023288"/>
    </source>
</evidence>
<dbReference type="SMART" id="SM00173">
    <property type="entry name" value="RAS"/>
    <property type="match status" value="1"/>
</dbReference>
<evidence type="ECO:0000256" key="8">
    <source>
        <dbReference type="ARBA" id="ARBA00047660"/>
    </source>
</evidence>
<dbReference type="GO" id="GO:0016020">
    <property type="term" value="C:membrane"/>
    <property type="evidence" value="ECO:0007669"/>
    <property type="project" value="UniProtKB-SubCell"/>
</dbReference>
<dbReference type="AlphaFoldDB" id="A0A6I8RLM3"/>
<evidence type="ECO:0000256" key="4">
    <source>
        <dbReference type="ARBA" id="ARBA00022741"/>
    </source>
</evidence>
<evidence type="ECO:0000256" key="2">
    <source>
        <dbReference type="ARBA" id="ARBA00006270"/>
    </source>
</evidence>
<dbReference type="Xenbase" id="XB-GENE-5802731">
    <property type="gene designation" value="XB5802730 [provisional rab10l]"/>
</dbReference>
<dbReference type="FunFam" id="3.40.50.300:FF:001447">
    <property type="entry name" value="Ras-related protein Rab-1B"/>
    <property type="match status" value="1"/>
</dbReference>
<dbReference type="Gene3D" id="3.40.50.300">
    <property type="entry name" value="P-loop containing nucleotide triphosphate hydrolases"/>
    <property type="match status" value="1"/>
</dbReference>
<proteinExistence type="inferred from homology"/>
<comment type="subcellular location">
    <subcellularLocation>
        <location evidence="1">Membrane</location>
        <topology evidence="1">Lipid-anchor</topology>
    </subcellularLocation>
</comment>
<dbReference type="GO" id="GO:0003925">
    <property type="term" value="F:G protein activity"/>
    <property type="evidence" value="ECO:0007669"/>
    <property type="project" value="UniProtKB-EC"/>
</dbReference>
<dbReference type="NCBIfam" id="TIGR00231">
    <property type="entry name" value="small_GTP"/>
    <property type="match status" value="1"/>
</dbReference>
<dbReference type="GeneTree" id="ENSGT00940000166646"/>
<dbReference type="GO" id="GO:0005525">
    <property type="term" value="F:GTP binding"/>
    <property type="evidence" value="ECO:0007669"/>
    <property type="project" value="UniProtKB-KW"/>
</dbReference>
<dbReference type="PROSITE" id="PS51419">
    <property type="entry name" value="RAB"/>
    <property type="match status" value="1"/>
</dbReference>
<dbReference type="InterPro" id="IPR001806">
    <property type="entry name" value="Small_GTPase"/>
</dbReference>
<dbReference type="InterPro" id="IPR050305">
    <property type="entry name" value="Small_GTPase_Rab"/>
</dbReference>
<dbReference type="PROSITE" id="PS51421">
    <property type="entry name" value="RAS"/>
    <property type="match status" value="1"/>
</dbReference>
<name>A0A6I8RLM3_XENTR</name>
<dbReference type="Bgee" id="ENSXETG00000020541">
    <property type="expression patterns" value="Expressed in testis and 13 other cell types or tissues"/>
</dbReference>
<keyword evidence="7" id="KW-0636">Prenylation</keyword>
<protein>
    <recommendedName>
        <fullName evidence="3">small monomeric GTPase</fullName>
        <ecNumber evidence="3">3.6.5.2</ecNumber>
    </recommendedName>
</protein>
<dbReference type="Ensembl" id="ENSXETT00000071850">
    <property type="protein sequence ID" value="ENSXETP00000085767"/>
    <property type="gene ID" value="ENSXETG00000020541"/>
</dbReference>